<name>A0A7J6A9L6_AMEME</name>
<evidence type="ECO:0000313" key="2">
    <source>
        <dbReference type="Proteomes" id="UP000593565"/>
    </source>
</evidence>
<comment type="caution">
    <text evidence="1">The sequence shown here is derived from an EMBL/GenBank/DDBJ whole genome shotgun (WGS) entry which is preliminary data.</text>
</comment>
<reference evidence="1 2" key="1">
    <citation type="submission" date="2020-02" db="EMBL/GenBank/DDBJ databases">
        <title>A chromosome-scale genome assembly of the black bullhead catfish (Ameiurus melas).</title>
        <authorList>
            <person name="Wen M."/>
            <person name="Zham M."/>
            <person name="Cabau C."/>
            <person name="Klopp C."/>
            <person name="Donnadieu C."/>
            <person name="Roques C."/>
            <person name="Bouchez O."/>
            <person name="Lampietro C."/>
            <person name="Jouanno E."/>
            <person name="Herpin A."/>
            <person name="Louis A."/>
            <person name="Berthelot C."/>
            <person name="Parey E."/>
            <person name="Roest-Crollius H."/>
            <person name="Braasch I."/>
            <person name="Postlethwait J."/>
            <person name="Robinson-Rechavi M."/>
            <person name="Echchiki A."/>
            <person name="Begum T."/>
            <person name="Montfort J."/>
            <person name="Schartl M."/>
            <person name="Bobe J."/>
            <person name="Guiguen Y."/>
        </authorList>
    </citation>
    <scope>NUCLEOTIDE SEQUENCE [LARGE SCALE GENOMIC DNA]</scope>
    <source>
        <strain evidence="1">M_S1</strain>
        <tissue evidence="1">Blood</tissue>
    </source>
</reference>
<organism evidence="1 2">
    <name type="scientific">Ameiurus melas</name>
    <name type="common">Black bullhead</name>
    <name type="synonym">Silurus melas</name>
    <dbReference type="NCBI Taxonomy" id="219545"/>
    <lineage>
        <taxon>Eukaryota</taxon>
        <taxon>Metazoa</taxon>
        <taxon>Chordata</taxon>
        <taxon>Craniata</taxon>
        <taxon>Vertebrata</taxon>
        <taxon>Euteleostomi</taxon>
        <taxon>Actinopterygii</taxon>
        <taxon>Neopterygii</taxon>
        <taxon>Teleostei</taxon>
        <taxon>Ostariophysi</taxon>
        <taxon>Siluriformes</taxon>
        <taxon>Ictaluridae</taxon>
        <taxon>Ameiurus</taxon>
    </lineage>
</organism>
<dbReference type="AlphaFoldDB" id="A0A7J6A9L6"/>
<gene>
    <name evidence="1" type="ORF">AMELA_G00179940</name>
</gene>
<dbReference type="GO" id="GO:0016020">
    <property type="term" value="C:membrane"/>
    <property type="evidence" value="ECO:0007669"/>
    <property type="project" value="InterPro"/>
</dbReference>
<proteinExistence type="predicted"/>
<sequence length="99" mass="10891">MFKIYMVVTVIGAFISASGATPAYIVLLRSIQPELKSLALGMQMLIVRTLDYHTANGSWHCKNQANSTEPEGNNIAIDNGNAPLFFVKCKEELDKETSI</sequence>
<dbReference type="GO" id="GO:0055085">
    <property type="term" value="P:transmembrane transport"/>
    <property type="evidence" value="ECO:0007669"/>
    <property type="project" value="InterPro"/>
</dbReference>
<dbReference type="EMBL" id="JAAGNN010000015">
    <property type="protein sequence ID" value="KAF4079595.1"/>
    <property type="molecule type" value="Genomic_DNA"/>
</dbReference>
<dbReference type="Proteomes" id="UP000593565">
    <property type="component" value="Unassembled WGS sequence"/>
</dbReference>
<evidence type="ECO:0000313" key="1">
    <source>
        <dbReference type="EMBL" id="KAF4079595.1"/>
    </source>
</evidence>
<keyword evidence="2" id="KW-1185">Reference proteome</keyword>
<protein>
    <submittedName>
        <fullName evidence="1">Uncharacterized protein</fullName>
    </submittedName>
</protein>
<dbReference type="InterPro" id="IPR004156">
    <property type="entry name" value="OATP"/>
</dbReference>
<accession>A0A7J6A9L6</accession>
<dbReference type="Pfam" id="PF03137">
    <property type="entry name" value="OATP"/>
    <property type="match status" value="1"/>
</dbReference>